<comment type="similarity">
    <text evidence="2 7">Belongs to the membrane-bound acyltransferase family.</text>
</comment>
<dbReference type="InterPro" id="IPR024194">
    <property type="entry name" value="Ac/AlaTfrase_AlgI/DltB"/>
</dbReference>
<feature type="transmembrane region" description="Helical" evidence="8">
    <location>
        <begin position="74"/>
        <end position="93"/>
    </location>
</feature>
<evidence type="ECO:0000256" key="7">
    <source>
        <dbReference type="PIRNR" id="PIRNR016636"/>
    </source>
</evidence>
<keyword evidence="6 7" id="KW-0472">Membrane</keyword>
<feature type="transmembrane region" description="Helical" evidence="8">
    <location>
        <begin position="29"/>
        <end position="54"/>
    </location>
</feature>
<evidence type="ECO:0000313" key="10">
    <source>
        <dbReference type="Proteomes" id="UP000199705"/>
    </source>
</evidence>
<dbReference type="STRING" id="551996.SAMN05192573_104403"/>
<evidence type="ECO:0000256" key="3">
    <source>
        <dbReference type="ARBA" id="ARBA00022475"/>
    </source>
</evidence>
<accession>A0A1G7WFG3</accession>
<feature type="transmembrane region" description="Helical" evidence="8">
    <location>
        <begin position="6"/>
        <end position="22"/>
    </location>
</feature>
<evidence type="ECO:0000256" key="6">
    <source>
        <dbReference type="ARBA" id="ARBA00023136"/>
    </source>
</evidence>
<dbReference type="AlphaFoldDB" id="A0A1G7WFG3"/>
<proteinExistence type="inferred from homology"/>
<feature type="transmembrane region" description="Helical" evidence="8">
    <location>
        <begin position="358"/>
        <end position="376"/>
    </location>
</feature>
<feature type="transmembrane region" description="Helical" evidence="8">
    <location>
        <begin position="406"/>
        <end position="423"/>
    </location>
</feature>
<dbReference type="GO" id="GO:0005886">
    <property type="term" value="C:plasma membrane"/>
    <property type="evidence" value="ECO:0007669"/>
    <property type="project" value="UniProtKB-SubCell"/>
</dbReference>
<dbReference type="PANTHER" id="PTHR13285:SF18">
    <property type="entry name" value="PROTEIN-CYSTEINE N-PALMITOYLTRANSFERASE RASP"/>
    <property type="match status" value="1"/>
</dbReference>
<dbReference type="PIRSF" id="PIRSF016636">
    <property type="entry name" value="AlgI_DltB"/>
    <property type="match status" value="1"/>
</dbReference>
<keyword evidence="5 8" id="KW-1133">Transmembrane helix</keyword>
<dbReference type="EMBL" id="FNCG01000004">
    <property type="protein sequence ID" value="SDG70658.1"/>
    <property type="molecule type" value="Genomic_DNA"/>
</dbReference>
<evidence type="ECO:0000256" key="5">
    <source>
        <dbReference type="ARBA" id="ARBA00022989"/>
    </source>
</evidence>
<dbReference type="PIRSF" id="PIRSF500217">
    <property type="entry name" value="AlgI"/>
    <property type="match status" value="1"/>
</dbReference>
<reference evidence="10" key="1">
    <citation type="submission" date="2016-10" db="EMBL/GenBank/DDBJ databases">
        <authorList>
            <person name="Varghese N."/>
            <person name="Submissions S."/>
        </authorList>
    </citation>
    <scope>NUCLEOTIDE SEQUENCE [LARGE SCALE GENOMIC DNA]</scope>
    <source>
        <strain evidence="10">Gh-67</strain>
    </source>
</reference>
<protein>
    <submittedName>
        <fullName evidence="9">D-alanyl-lipoteichoic acid acyltransferase DltB, MBOAT superfamily</fullName>
    </submittedName>
</protein>
<dbReference type="Proteomes" id="UP000199705">
    <property type="component" value="Unassembled WGS sequence"/>
</dbReference>
<dbReference type="PANTHER" id="PTHR13285">
    <property type="entry name" value="ACYLTRANSFERASE"/>
    <property type="match status" value="1"/>
</dbReference>
<feature type="transmembrane region" description="Helical" evidence="8">
    <location>
        <begin position="113"/>
        <end position="129"/>
    </location>
</feature>
<name>A0A1G7WFG3_9SPHI</name>
<dbReference type="Pfam" id="PF03062">
    <property type="entry name" value="MBOAT"/>
    <property type="match status" value="1"/>
</dbReference>
<sequence>MLFNSISFVVFFIVVTTLYFVLSQKYRWLLLLIASCYFYMAFVPIYIIILGGTIIVDYFAGIYIENAKGVRRKFFLTISLIANIGVLCVFKYYNFLNGNLSALLAYSGHKNPIPFLTILLPIGLSFHTFQAMSYTIEVYRGNQPAERNFGIYALYVMFYPQLVAGPIERPQNLLHQFYEKHDFNAERVAAGLKQMMVGFLKKLVVADRLSIYVDTIYSSSATQSGKSLLVATIFFAVQIYCDFSGYSDIAIGAAKVMGFDLMKNFNRPYFSLSISEFWRRWHISLSTWFKDYLYFPLGGSRVANVYRRYFNLLVVFLISGLWHGANWTFVIWGALNGCLLIIESALKVPFTTTIWWKKLLRTIITFSLICLTWVFFRATTANQAITIVGKILQFKGPLYLGNPKDHFLYSVFAIFFLLFIEFIREYFPKRFELFGNKNVMVRYAVYATAVIAILLFGVLDGGQFIYFQF</sequence>
<dbReference type="GO" id="GO:0042121">
    <property type="term" value="P:alginic acid biosynthetic process"/>
    <property type="evidence" value="ECO:0007669"/>
    <property type="project" value="InterPro"/>
</dbReference>
<evidence type="ECO:0000256" key="2">
    <source>
        <dbReference type="ARBA" id="ARBA00010323"/>
    </source>
</evidence>
<evidence type="ECO:0000256" key="8">
    <source>
        <dbReference type="SAM" id="Phobius"/>
    </source>
</evidence>
<feature type="transmembrane region" description="Helical" evidence="8">
    <location>
        <begin position="443"/>
        <end position="466"/>
    </location>
</feature>
<dbReference type="InterPro" id="IPR028362">
    <property type="entry name" value="AlgI"/>
</dbReference>
<feature type="transmembrane region" description="Helical" evidence="8">
    <location>
        <begin position="329"/>
        <end position="346"/>
    </location>
</feature>
<keyword evidence="7 9" id="KW-0012">Acyltransferase</keyword>
<dbReference type="InterPro" id="IPR004299">
    <property type="entry name" value="MBOAT_fam"/>
</dbReference>
<evidence type="ECO:0000256" key="1">
    <source>
        <dbReference type="ARBA" id="ARBA00004651"/>
    </source>
</evidence>
<comment type="subcellular location">
    <subcellularLocation>
        <location evidence="1">Cell membrane</location>
        <topology evidence="1">Multi-pass membrane protein</topology>
    </subcellularLocation>
</comment>
<keyword evidence="10" id="KW-1185">Reference proteome</keyword>
<evidence type="ECO:0000313" key="9">
    <source>
        <dbReference type="EMBL" id="SDG70658.1"/>
    </source>
</evidence>
<evidence type="ECO:0000256" key="4">
    <source>
        <dbReference type="ARBA" id="ARBA00022692"/>
    </source>
</evidence>
<dbReference type="InterPro" id="IPR051085">
    <property type="entry name" value="MB_O-acyltransferase"/>
</dbReference>
<feature type="transmembrane region" description="Helical" evidence="8">
    <location>
        <begin position="305"/>
        <end position="323"/>
    </location>
</feature>
<keyword evidence="3 7" id="KW-1003">Cell membrane</keyword>
<keyword evidence="7 9" id="KW-0808">Transferase</keyword>
<dbReference type="GO" id="GO:0016746">
    <property type="term" value="F:acyltransferase activity"/>
    <property type="evidence" value="ECO:0007669"/>
    <property type="project" value="UniProtKB-KW"/>
</dbReference>
<organism evidence="9 10">
    <name type="scientific">Mucilaginibacter gossypii</name>
    <dbReference type="NCBI Taxonomy" id="551996"/>
    <lineage>
        <taxon>Bacteria</taxon>
        <taxon>Pseudomonadati</taxon>
        <taxon>Bacteroidota</taxon>
        <taxon>Sphingobacteriia</taxon>
        <taxon>Sphingobacteriales</taxon>
        <taxon>Sphingobacteriaceae</taxon>
        <taxon>Mucilaginibacter</taxon>
    </lineage>
</organism>
<gene>
    <name evidence="9" type="ORF">SAMN05192573_104403</name>
</gene>
<keyword evidence="4 8" id="KW-0812">Transmembrane</keyword>